<dbReference type="InterPro" id="IPR018114">
    <property type="entry name" value="TRYPSIN_HIS"/>
</dbReference>
<feature type="transmembrane region" description="Helical" evidence="2">
    <location>
        <begin position="12"/>
        <end position="35"/>
    </location>
</feature>
<keyword evidence="2" id="KW-0472">Membrane</keyword>
<dbReference type="Proteomes" id="UP000183376">
    <property type="component" value="Chromosome I"/>
</dbReference>
<dbReference type="PROSITE" id="PS50240">
    <property type="entry name" value="TRYPSIN_DOM"/>
    <property type="match status" value="1"/>
</dbReference>
<evidence type="ECO:0000313" key="4">
    <source>
        <dbReference type="EMBL" id="SDM54561.1"/>
    </source>
</evidence>
<dbReference type="GO" id="GO:0004252">
    <property type="term" value="F:serine-type endopeptidase activity"/>
    <property type="evidence" value="ECO:0007669"/>
    <property type="project" value="InterPro"/>
</dbReference>
<keyword evidence="5" id="KW-1185">Reference proteome</keyword>
<dbReference type="Pfam" id="PF00089">
    <property type="entry name" value="Trypsin"/>
    <property type="match status" value="1"/>
</dbReference>
<dbReference type="SMART" id="SM00020">
    <property type="entry name" value="Tryp_SPc"/>
    <property type="match status" value="1"/>
</dbReference>
<keyword evidence="2" id="KW-0812">Transmembrane</keyword>
<dbReference type="PANTHER" id="PTHR24276:SF98">
    <property type="entry name" value="FI18310P1-RELATED"/>
    <property type="match status" value="1"/>
</dbReference>
<dbReference type="STRING" id="211114.SAMN04489726_2157"/>
<reference evidence="4 5" key="1">
    <citation type="submission" date="2016-10" db="EMBL/GenBank/DDBJ databases">
        <authorList>
            <person name="de Groot N.N."/>
        </authorList>
    </citation>
    <scope>NUCLEOTIDE SEQUENCE [LARGE SCALE GENOMIC DNA]</scope>
    <source>
        <strain evidence="4 5">DSM 44149</strain>
    </source>
</reference>
<dbReference type="EMBL" id="LT629701">
    <property type="protein sequence ID" value="SDM54561.1"/>
    <property type="molecule type" value="Genomic_DNA"/>
</dbReference>
<dbReference type="InterPro" id="IPR009003">
    <property type="entry name" value="Peptidase_S1_PA"/>
</dbReference>
<dbReference type="AlphaFoldDB" id="A0A1G9U3V1"/>
<dbReference type="InterPro" id="IPR001254">
    <property type="entry name" value="Trypsin_dom"/>
</dbReference>
<dbReference type="InterPro" id="IPR043504">
    <property type="entry name" value="Peptidase_S1_PA_chymotrypsin"/>
</dbReference>
<accession>A0A1G9U3V1</accession>
<name>A0A1G9U3V1_ALLAB</name>
<evidence type="ECO:0000256" key="1">
    <source>
        <dbReference type="ARBA" id="ARBA00023157"/>
    </source>
</evidence>
<dbReference type="PANTHER" id="PTHR24276">
    <property type="entry name" value="POLYSERASE-RELATED"/>
    <property type="match status" value="1"/>
</dbReference>
<evidence type="ECO:0000313" key="5">
    <source>
        <dbReference type="Proteomes" id="UP000183376"/>
    </source>
</evidence>
<gene>
    <name evidence="4" type="ORF">SAMN04489726_2157</name>
</gene>
<dbReference type="RefSeq" id="WP_162184927.1">
    <property type="nucleotide sequence ID" value="NZ_JOEF01000031.1"/>
</dbReference>
<dbReference type="eggNOG" id="COG5640">
    <property type="taxonomic scope" value="Bacteria"/>
</dbReference>
<dbReference type="GO" id="GO:0006508">
    <property type="term" value="P:proteolysis"/>
    <property type="evidence" value="ECO:0007669"/>
    <property type="project" value="InterPro"/>
</dbReference>
<proteinExistence type="predicted"/>
<keyword evidence="1" id="KW-1015">Disulfide bond</keyword>
<evidence type="ECO:0000256" key="2">
    <source>
        <dbReference type="SAM" id="Phobius"/>
    </source>
</evidence>
<evidence type="ECO:0000259" key="3">
    <source>
        <dbReference type="PROSITE" id="PS50240"/>
    </source>
</evidence>
<keyword evidence="2" id="KW-1133">Transmembrane helix</keyword>
<protein>
    <submittedName>
        <fullName evidence="4">Trypsin</fullName>
    </submittedName>
</protein>
<feature type="domain" description="Peptidase S1" evidence="3">
    <location>
        <begin position="44"/>
        <end position="290"/>
    </location>
</feature>
<dbReference type="InterPro" id="IPR050430">
    <property type="entry name" value="Peptidase_S1"/>
</dbReference>
<dbReference type="SUPFAM" id="SSF50494">
    <property type="entry name" value="Trypsin-like serine proteases"/>
    <property type="match status" value="1"/>
</dbReference>
<dbReference type="PROSITE" id="PS00134">
    <property type="entry name" value="TRYPSIN_HIS"/>
    <property type="match status" value="1"/>
</dbReference>
<organism evidence="4 5">
    <name type="scientific">Allokutzneria albata</name>
    <name type="common">Kibdelosporangium albatum</name>
    <dbReference type="NCBI Taxonomy" id="211114"/>
    <lineage>
        <taxon>Bacteria</taxon>
        <taxon>Bacillati</taxon>
        <taxon>Actinomycetota</taxon>
        <taxon>Actinomycetes</taxon>
        <taxon>Pseudonocardiales</taxon>
        <taxon>Pseudonocardiaceae</taxon>
        <taxon>Allokutzneria</taxon>
    </lineage>
</organism>
<sequence>MSAEKRRRGLRKWWVLGPLLVILTPIVLYSPFLIWERAQPQPDIIPGSGPVSTAAAPWVVAIGNPDKTCVGTLVAPRAVVTAAHCLGRATPSELTVIVGRDDLRGTAGRVVKVADTWFEPRYRQGLAEESFLGGAFGRVPLASADIGLVTLAEPVDAPTLPMADAATAPRGGEAATVYGWRMSPDDTPVLWQAPTTVGDDATCAREAAERVRFLPPRWHGVSYDRASYLCVGLDRAIRLRATDSGSPVVVNGRLAGVAAWSGNVEPDAPDYYTKVATFQPRLASLIDGVR</sequence>
<dbReference type="Gene3D" id="2.40.10.10">
    <property type="entry name" value="Trypsin-like serine proteases"/>
    <property type="match status" value="1"/>
</dbReference>